<feature type="region of interest" description="Disordered" evidence="1">
    <location>
        <begin position="596"/>
        <end position="706"/>
    </location>
</feature>
<organism evidence="2 3">
    <name type="scientific">Cephalotrichum gorgonifer</name>
    <dbReference type="NCBI Taxonomy" id="2041049"/>
    <lineage>
        <taxon>Eukaryota</taxon>
        <taxon>Fungi</taxon>
        <taxon>Dikarya</taxon>
        <taxon>Ascomycota</taxon>
        <taxon>Pezizomycotina</taxon>
        <taxon>Sordariomycetes</taxon>
        <taxon>Hypocreomycetidae</taxon>
        <taxon>Microascales</taxon>
        <taxon>Microascaceae</taxon>
        <taxon>Cephalotrichum</taxon>
    </lineage>
</organism>
<feature type="compositionally biased region" description="Polar residues" evidence="1">
    <location>
        <begin position="187"/>
        <end position="201"/>
    </location>
</feature>
<dbReference type="AlphaFoldDB" id="A0AAE8MUK2"/>
<gene>
    <name evidence="2" type="ORF">DNG_03612</name>
</gene>
<protein>
    <submittedName>
        <fullName evidence="2">Uncharacterized protein</fullName>
    </submittedName>
</protein>
<reference evidence="2" key="1">
    <citation type="submission" date="2018-03" db="EMBL/GenBank/DDBJ databases">
        <authorList>
            <person name="Guldener U."/>
        </authorList>
    </citation>
    <scope>NUCLEOTIDE SEQUENCE</scope>
</reference>
<evidence type="ECO:0000313" key="2">
    <source>
        <dbReference type="EMBL" id="SPO00864.1"/>
    </source>
</evidence>
<dbReference type="EMBL" id="ONZQ02000004">
    <property type="protein sequence ID" value="SPO00864.1"/>
    <property type="molecule type" value="Genomic_DNA"/>
</dbReference>
<comment type="caution">
    <text evidence="2">The sequence shown here is derived from an EMBL/GenBank/DDBJ whole genome shotgun (WGS) entry which is preliminary data.</text>
</comment>
<accession>A0AAE8MUK2</accession>
<sequence length="706" mass="74656">MKVSLWKSAAGTGRQKTGQSVRGRISNPIPIPNPADKAFSVLDPGPAVTASYGSDDRDHPAPQRPPPSQPRYQSAASSSSLPHNGSSPILEHVSEGSHGKGNGSNNSLPTSTAPASHPAPSPGSGSARNLSGRTTNQPAHIRHSAITASSQRTGNTNASNNDFPQRKKSTIRGALSKLFGRRRKGGSQASSTGPGASLDTSIQHRSDLSSLGRIGKDGEPKRSASLPITEYDRALRSHSIGPQDITAIESTHTSFQADFSFTRRRAATASSQLYLPIRARDSELAGLSPRPASTHARSGGALGDTDPNEIGRAITSDLAALRRRSRSLSGLEDIGGARNGGVRRRSDEIRYWRDSYGTGLISPLSSNIPEGDDERGAVVVDPPGERSSAERSRSPPEPFHFGSLATMNEMAGMKITQAASLETRTADLEARMRHIEGVVTRLCNAVPGFGAQAFGREPVQPPTVSNTTLAYAGSAGAPDPSLYRTESQDGGASVTYSSSRPSEEARSSFGEVPTLVGSLHPPPGARHPAARRPISNSTIRGAASLPALSKEANGALTVDHYTTLLALIETERSTRRVLEAQIRKLSHTVHVLTKQAGANLQLEPPPTARSFGGQSAFDEDTTDDDDDESEGGTAKRRSPKLEDSGIGAGLEDTDDENMSDTFAGPQEERTFGFGAFGEELRDDDEDGNRKKAARTLSLSQLTAGNR</sequence>
<feature type="compositionally biased region" description="Polar residues" evidence="1">
    <location>
        <begin position="696"/>
        <end position="706"/>
    </location>
</feature>
<dbReference type="Proteomes" id="UP001187682">
    <property type="component" value="Unassembled WGS sequence"/>
</dbReference>
<proteinExistence type="predicted"/>
<feature type="compositionally biased region" description="Acidic residues" evidence="1">
    <location>
        <begin position="617"/>
        <end position="630"/>
    </location>
</feature>
<feature type="compositionally biased region" description="Polar residues" evidence="1">
    <location>
        <begin position="484"/>
        <end position="496"/>
    </location>
</feature>
<feature type="compositionally biased region" description="Polar residues" evidence="1">
    <location>
        <begin position="128"/>
        <end position="138"/>
    </location>
</feature>
<keyword evidence="3" id="KW-1185">Reference proteome</keyword>
<feature type="region of interest" description="Disordered" evidence="1">
    <location>
        <begin position="455"/>
        <end position="538"/>
    </location>
</feature>
<feature type="region of interest" description="Disordered" evidence="1">
    <location>
        <begin position="1"/>
        <end position="204"/>
    </location>
</feature>
<evidence type="ECO:0000256" key="1">
    <source>
        <dbReference type="SAM" id="MobiDB-lite"/>
    </source>
</evidence>
<feature type="compositionally biased region" description="Polar residues" evidence="1">
    <location>
        <begin position="146"/>
        <end position="163"/>
    </location>
</feature>
<feature type="region of interest" description="Disordered" evidence="1">
    <location>
        <begin position="209"/>
        <end position="228"/>
    </location>
</feature>
<name>A0AAE8MUK2_9PEZI</name>
<feature type="region of interest" description="Disordered" evidence="1">
    <location>
        <begin position="285"/>
        <end position="310"/>
    </location>
</feature>
<feature type="compositionally biased region" description="Low complexity" evidence="1">
    <location>
        <begin position="103"/>
        <end position="127"/>
    </location>
</feature>
<feature type="compositionally biased region" description="Low complexity" evidence="1">
    <location>
        <begin position="70"/>
        <end position="88"/>
    </location>
</feature>
<evidence type="ECO:0000313" key="3">
    <source>
        <dbReference type="Proteomes" id="UP001187682"/>
    </source>
</evidence>